<comment type="similarity">
    <text evidence="2">Belongs to the outer membrane factor (OMF) (TC 1.B.17) family.</text>
</comment>
<dbReference type="AlphaFoldDB" id="A0A923I6R3"/>
<dbReference type="Gene3D" id="1.20.1600.10">
    <property type="entry name" value="Outer membrane efflux proteins (OEP)"/>
    <property type="match status" value="1"/>
</dbReference>
<dbReference type="GO" id="GO:0009279">
    <property type="term" value="C:cell outer membrane"/>
    <property type="evidence" value="ECO:0007669"/>
    <property type="project" value="UniProtKB-SubCell"/>
</dbReference>
<dbReference type="PANTHER" id="PTHR30026:SF20">
    <property type="entry name" value="OUTER MEMBRANE PROTEIN TOLC"/>
    <property type="match status" value="1"/>
</dbReference>
<dbReference type="InterPro" id="IPR003423">
    <property type="entry name" value="OMP_efflux"/>
</dbReference>
<keyword evidence="3" id="KW-0813">Transport</keyword>
<name>A0A923I6R3_9BURK</name>
<sequence length="449" mass="49551">MWRHRGATHLIVTGLICINGLLLSPLTIAAESLQQAWEQGLKRDHLLASSAARQEAAEAQLAAAKATYFPKLALETGYLRTESEPAAKISIPALPMLKGASLPFAQDASYFGGVTVSAPLFTSGRIAQGVAAAEAQQQASAAQTRLTYSELKLAIAQSYVQVLRAEHALQVSQSHVQAVQKHRTDVQALHERGYVARHDVLATEVALANALQWQLQAENGLSLARAAYNRWLGRAYDDKVELQDLVTDPGHEQRDLHQSLSAYLLAAQEQRPELQALRQQSQALQHQAASVKASHLPQLGVSAGYNKLENRYLAQDKGWWAGLVMKWELFDGGQVRQQSSQLSAQSRAVAELAQDHQEKIQLQVRQAWMNQQETRQRLGLVATAVEQADEVLSLARERYRSGLAPNSDVLDAETRRLQAYSNRDNAIYDHELARLQLLYAAGLLAAHHQ</sequence>
<dbReference type="PANTHER" id="PTHR30026">
    <property type="entry name" value="OUTER MEMBRANE PROTEIN TOLC"/>
    <property type="match status" value="1"/>
</dbReference>
<keyword evidence="5" id="KW-0812">Transmembrane</keyword>
<dbReference type="EMBL" id="JACOGG010000017">
    <property type="protein sequence ID" value="MBC3936641.1"/>
    <property type="molecule type" value="Genomic_DNA"/>
</dbReference>
<proteinExistence type="inferred from homology"/>
<dbReference type="RefSeq" id="WP_186882183.1">
    <property type="nucleotide sequence ID" value="NZ_JACOGG010000017.1"/>
</dbReference>
<evidence type="ECO:0000313" key="8">
    <source>
        <dbReference type="EMBL" id="MBC3936641.1"/>
    </source>
</evidence>
<keyword evidence="9" id="KW-1185">Reference proteome</keyword>
<reference evidence="8" key="1">
    <citation type="submission" date="2020-08" db="EMBL/GenBank/DDBJ databases">
        <title>Novel species isolated from subtropical streams in China.</title>
        <authorList>
            <person name="Lu H."/>
        </authorList>
    </citation>
    <scope>NUCLEOTIDE SEQUENCE</scope>
    <source>
        <strain evidence="8">CY7W</strain>
    </source>
</reference>
<evidence type="ECO:0000256" key="7">
    <source>
        <dbReference type="ARBA" id="ARBA00023237"/>
    </source>
</evidence>
<accession>A0A923I6R3</accession>
<evidence type="ECO:0000256" key="5">
    <source>
        <dbReference type="ARBA" id="ARBA00022692"/>
    </source>
</evidence>
<comment type="caution">
    <text evidence="8">The sequence shown here is derived from an EMBL/GenBank/DDBJ whole genome shotgun (WGS) entry which is preliminary data.</text>
</comment>
<evidence type="ECO:0000313" key="9">
    <source>
        <dbReference type="Proteomes" id="UP000612361"/>
    </source>
</evidence>
<dbReference type="GO" id="GO:0015562">
    <property type="term" value="F:efflux transmembrane transporter activity"/>
    <property type="evidence" value="ECO:0007669"/>
    <property type="project" value="InterPro"/>
</dbReference>
<evidence type="ECO:0000256" key="6">
    <source>
        <dbReference type="ARBA" id="ARBA00023136"/>
    </source>
</evidence>
<protein>
    <submittedName>
        <fullName evidence="8">TolC family protein</fullName>
    </submittedName>
</protein>
<dbReference type="SUPFAM" id="SSF56954">
    <property type="entry name" value="Outer membrane efflux proteins (OEP)"/>
    <property type="match status" value="1"/>
</dbReference>
<keyword evidence="4" id="KW-1134">Transmembrane beta strand</keyword>
<dbReference type="GO" id="GO:1990281">
    <property type="term" value="C:efflux pump complex"/>
    <property type="evidence" value="ECO:0007669"/>
    <property type="project" value="TreeGrafter"/>
</dbReference>
<dbReference type="InterPro" id="IPR051906">
    <property type="entry name" value="TolC-like"/>
</dbReference>
<dbReference type="GO" id="GO:0015288">
    <property type="term" value="F:porin activity"/>
    <property type="evidence" value="ECO:0007669"/>
    <property type="project" value="TreeGrafter"/>
</dbReference>
<dbReference type="Pfam" id="PF02321">
    <property type="entry name" value="OEP"/>
    <property type="match status" value="2"/>
</dbReference>
<evidence type="ECO:0000256" key="2">
    <source>
        <dbReference type="ARBA" id="ARBA00007613"/>
    </source>
</evidence>
<gene>
    <name evidence="8" type="ORF">H8K47_14835</name>
</gene>
<keyword evidence="7" id="KW-0998">Cell outer membrane</keyword>
<comment type="subcellular location">
    <subcellularLocation>
        <location evidence="1">Cell outer membrane</location>
    </subcellularLocation>
</comment>
<dbReference type="Proteomes" id="UP000612361">
    <property type="component" value="Unassembled WGS sequence"/>
</dbReference>
<organism evidence="8 9">
    <name type="scientific">Undibacterium rugosum</name>
    <dbReference type="NCBI Taxonomy" id="2762291"/>
    <lineage>
        <taxon>Bacteria</taxon>
        <taxon>Pseudomonadati</taxon>
        <taxon>Pseudomonadota</taxon>
        <taxon>Betaproteobacteria</taxon>
        <taxon>Burkholderiales</taxon>
        <taxon>Oxalobacteraceae</taxon>
        <taxon>Undibacterium</taxon>
    </lineage>
</organism>
<evidence type="ECO:0000256" key="3">
    <source>
        <dbReference type="ARBA" id="ARBA00022448"/>
    </source>
</evidence>
<evidence type="ECO:0000256" key="4">
    <source>
        <dbReference type="ARBA" id="ARBA00022452"/>
    </source>
</evidence>
<evidence type="ECO:0000256" key="1">
    <source>
        <dbReference type="ARBA" id="ARBA00004442"/>
    </source>
</evidence>
<keyword evidence="6" id="KW-0472">Membrane</keyword>